<evidence type="ECO:0000256" key="6">
    <source>
        <dbReference type="ARBA" id="ARBA00022737"/>
    </source>
</evidence>
<dbReference type="PANTHER" id="PTHR18896:SF76">
    <property type="entry name" value="PHOSPHOLIPASE"/>
    <property type="match status" value="1"/>
</dbReference>
<name>A0ABT0BDJ4_9SPHN</name>
<evidence type="ECO:0000256" key="8">
    <source>
        <dbReference type="ARBA" id="ARBA00023098"/>
    </source>
</evidence>
<dbReference type="InterPro" id="IPR015679">
    <property type="entry name" value="PLipase_D_fam"/>
</dbReference>
<organism evidence="11 12">
    <name type="scientific">Novosphingobium organovorum</name>
    <dbReference type="NCBI Taxonomy" id="2930092"/>
    <lineage>
        <taxon>Bacteria</taxon>
        <taxon>Pseudomonadati</taxon>
        <taxon>Pseudomonadota</taxon>
        <taxon>Alphaproteobacteria</taxon>
        <taxon>Sphingomonadales</taxon>
        <taxon>Sphingomonadaceae</taxon>
        <taxon>Novosphingobium</taxon>
    </lineage>
</organism>
<evidence type="ECO:0000256" key="1">
    <source>
        <dbReference type="ARBA" id="ARBA00000798"/>
    </source>
</evidence>
<dbReference type="CDD" id="cd09143">
    <property type="entry name" value="PLDc_vPLD1_2_like_bac_2"/>
    <property type="match status" value="1"/>
</dbReference>
<gene>
    <name evidence="11" type="ORF">MTR62_10170</name>
</gene>
<proteinExistence type="predicted"/>
<sequence length="495" mass="56475">MARRAHVVVDADAYFKLIREAMEDARQRIFLIGWDFDSRILLSDGRRWWQRGRKRRFPARLGSFIAWLVDHHAPLEVLLLKWNFSLFKSLFRGTMLVDLVRWAWRDRIDFKFDAAHPIGCSHHQKIVVIDDVFAVCGGIDMTSDRWDTPAHLPRDTRRRKPTGGLYGPWHDITMMLEGEAAAALGDLGRERWEVAGGRAIAPCAPQETSPWPERLKAEFADVELGIARTRAAYGDCPQVSEIEALFVEQIARAKRFIYAETQYFASRVIAEAICERLLEDDPPEIVIINPLSADGWLEQIAMDTARVNLLEVVEAADHAGRFHIYHPLAADDTPIYVHAKLTIVDDAIVRIGSANMNNRSMGLDSECDVFIDTARPVNAGRPELTQTIENLRIRLLGEHCGLSEDDVRERLGRHGSMAAMIEARLTEKGHHGKRLERLPLKHLSDAERAIGASAVLDPERPGEMFEPIERRGLFRRKGALVRVRLMERWKRRMRV</sequence>
<feature type="domain" description="PLD phosphodiesterase" evidence="10">
    <location>
        <begin position="333"/>
        <end position="360"/>
    </location>
</feature>
<dbReference type="Pfam" id="PF13091">
    <property type="entry name" value="PLDc_2"/>
    <property type="match status" value="1"/>
</dbReference>
<keyword evidence="12" id="KW-1185">Reference proteome</keyword>
<evidence type="ECO:0000256" key="4">
    <source>
        <dbReference type="ARBA" id="ARBA00018392"/>
    </source>
</evidence>
<evidence type="ECO:0000256" key="9">
    <source>
        <dbReference type="ARBA" id="ARBA00029594"/>
    </source>
</evidence>
<dbReference type="PROSITE" id="PS50035">
    <property type="entry name" value="PLD"/>
    <property type="match status" value="2"/>
</dbReference>
<evidence type="ECO:0000259" key="10">
    <source>
        <dbReference type="PROSITE" id="PS50035"/>
    </source>
</evidence>
<evidence type="ECO:0000313" key="12">
    <source>
        <dbReference type="Proteomes" id="UP001162881"/>
    </source>
</evidence>
<keyword evidence="5" id="KW-0964">Secreted</keyword>
<reference evidence="11" key="1">
    <citation type="submission" date="2022-03" db="EMBL/GenBank/DDBJ databases">
        <title>Identification of a novel bacterium isolated from mangrove sediments.</title>
        <authorList>
            <person name="Pan X."/>
        </authorList>
    </citation>
    <scope>NUCLEOTIDE SEQUENCE</scope>
    <source>
        <strain evidence="11">B1949</strain>
    </source>
</reference>
<comment type="caution">
    <text evidence="11">The sequence shown here is derived from an EMBL/GenBank/DDBJ whole genome shotgun (WGS) entry which is preliminary data.</text>
</comment>
<evidence type="ECO:0000313" key="11">
    <source>
        <dbReference type="EMBL" id="MCJ2183053.1"/>
    </source>
</evidence>
<dbReference type="PANTHER" id="PTHR18896">
    <property type="entry name" value="PHOSPHOLIPASE D"/>
    <property type="match status" value="1"/>
</dbReference>
<protein>
    <recommendedName>
        <fullName evidence="4">Phospholipase D</fullName>
    </recommendedName>
    <alternativeName>
        <fullName evidence="9">Choline phosphatase</fullName>
    </alternativeName>
</protein>
<accession>A0ABT0BDJ4</accession>
<feature type="domain" description="PLD phosphodiesterase" evidence="10">
    <location>
        <begin position="122"/>
        <end position="145"/>
    </location>
</feature>
<dbReference type="EMBL" id="JALHLF010000033">
    <property type="protein sequence ID" value="MCJ2183053.1"/>
    <property type="molecule type" value="Genomic_DNA"/>
</dbReference>
<keyword evidence="7" id="KW-0378">Hydrolase</keyword>
<evidence type="ECO:0000256" key="3">
    <source>
        <dbReference type="ARBA" id="ARBA00004613"/>
    </source>
</evidence>
<dbReference type="SUPFAM" id="SSF56024">
    <property type="entry name" value="Phospholipase D/nuclease"/>
    <property type="match status" value="2"/>
</dbReference>
<comment type="function">
    <text evidence="2">Could be a virulence factor.</text>
</comment>
<keyword evidence="6" id="KW-0677">Repeat</keyword>
<dbReference type="InterPro" id="IPR001736">
    <property type="entry name" value="PLipase_D/transphosphatidylase"/>
</dbReference>
<evidence type="ECO:0000256" key="2">
    <source>
        <dbReference type="ARBA" id="ARBA00003145"/>
    </source>
</evidence>
<comment type="catalytic activity">
    <reaction evidence="1">
        <text>a 1,2-diacyl-sn-glycero-3-phosphocholine + H2O = a 1,2-diacyl-sn-glycero-3-phosphate + choline + H(+)</text>
        <dbReference type="Rhea" id="RHEA:14445"/>
        <dbReference type="ChEBI" id="CHEBI:15354"/>
        <dbReference type="ChEBI" id="CHEBI:15377"/>
        <dbReference type="ChEBI" id="CHEBI:15378"/>
        <dbReference type="ChEBI" id="CHEBI:57643"/>
        <dbReference type="ChEBI" id="CHEBI:58608"/>
        <dbReference type="EC" id="3.1.4.4"/>
    </reaction>
</comment>
<evidence type="ECO:0000256" key="5">
    <source>
        <dbReference type="ARBA" id="ARBA00022525"/>
    </source>
</evidence>
<comment type="subcellular location">
    <subcellularLocation>
        <location evidence="3">Secreted</location>
    </subcellularLocation>
</comment>
<dbReference type="CDD" id="cd09140">
    <property type="entry name" value="PLDc_vPLD1_2_like_bac_1"/>
    <property type="match status" value="1"/>
</dbReference>
<keyword evidence="8" id="KW-0443">Lipid metabolism</keyword>
<dbReference type="InterPro" id="IPR025202">
    <property type="entry name" value="PLD-like_dom"/>
</dbReference>
<dbReference type="Gene3D" id="3.30.870.10">
    <property type="entry name" value="Endonuclease Chain A"/>
    <property type="match status" value="2"/>
</dbReference>
<dbReference type="SMART" id="SM00155">
    <property type="entry name" value="PLDc"/>
    <property type="match status" value="2"/>
</dbReference>
<dbReference type="Proteomes" id="UP001162881">
    <property type="component" value="Unassembled WGS sequence"/>
</dbReference>
<evidence type="ECO:0000256" key="7">
    <source>
        <dbReference type="ARBA" id="ARBA00022801"/>
    </source>
</evidence>